<accession>A0ABR9B4D0</accession>
<proteinExistence type="predicted"/>
<keyword evidence="2" id="KW-1185">Reference proteome</keyword>
<name>A0ABR9B4D0_9BACL</name>
<evidence type="ECO:0000313" key="1">
    <source>
        <dbReference type="EMBL" id="MBD8501219.1"/>
    </source>
</evidence>
<gene>
    <name evidence="1" type="ORF">IFO66_23375</name>
</gene>
<dbReference type="RefSeq" id="WP_192027421.1">
    <property type="nucleotide sequence ID" value="NZ_JACYTN010000044.1"/>
</dbReference>
<protein>
    <submittedName>
        <fullName evidence="1">Uncharacterized protein</fullName>
    </submittedName>
</protein>
<organism evidence="1 2">
    <name type="scientific">Paenibacillus arenosi</name>
    <dbReference type="NCBI Taxonomy" id="2774142"/>
    <lineage>
        <taxon>Bacteria</taxon>
        <taxon>Bacillati</taxon>
        <taxon>Bacillota</taxon>
        <taxon>Bacilli</taxon>
        <taxon>Bacillales</taxon>
        <taxon>Paenibacillaceae</taxon>
        <taxon>Paenibacillus</taxon>
    </lineage>
</organism>
<reference evidence="1 2" key="1">
    <citation type="submission" date="2020-09" db="EMBL/GenBank/DDBJ databases">
        <title>Paenibacillus sp. CAU 1523 isolated from sand of Haeundae Beach.</title>
        <authorList>
            <person name="Kim W."/>
        </authorList>
    </citation>
    <scope>NUCLEOTIDE SEQUENCE [LARGE SCALE GENOMIC DNA]</scope>
    <source>
        <strain evidence="1 2">CAU 1523</strain>
    </source>
</reference>
<evidence type="ECO:0000313" key="2">
    <source>
        <dbReference type="Proteomes" id="UP000634529"/>
    </source>
</evidence>
<dbReference type="EMBL" id="JACYTN010000044">
    <property type="protein sequence ID" value="MBD8501219.1"/>
    <property type="molecule type" value="Genomic_DNA"/>
</dbReference>
<sequence>MTRSIHIEVQDESKGDQGMIWGYKSSIHAVHYMSNEETSIINDESQ</sequence>
<dbReference type="Proteomes" id="UP000634529">
    <property type="component" value="Unassembled WGS sequence"/>
</dbReference>
<comment type="caution">
    <text evidence="1">The sequence shown here is derived from an EMBL/GenBank/DDBJ whole genome shotgun (WGS) entry which is preliminary data.</text>
</comment>